<protein>
    <submittedName>
        <fullName evidence="3">Class I SAM-dependent methyltransferase</fullName>
        <ecNumber evidence="3">2.1.1.-</ecNumber>
    </submittedName>
</protein>
<proteinExistence type="predicted"/>
<dbReference type="Pfam" id="PF13649">
    <property type="entry name" value="Methyltransf_25"/>
    <property type="match status" value="1"/>
</dbReference>
<dbReference type="CDD" id="cd02440">
    <property type="entry name" value="AdoMet_MTases"/>
    <property type="match status" value="1"/>
</dbReference>
<dbReference type="Proteomes" id="UP001596004">
    <property type="component" value="Unassembled WGS sequence"/>
</dbReference>
<sequence>MNSIVNTHQAEAWNGYEGNHWADNHDRYDAVNSGFNEHLLRAAAIGEHDRVLDVGCGNGQFTRLAARRARLGRATGLDLSTPMLQRARALAAAEGVGNVTFEQGDAQVHPFAADAYDVAVSRFGVMFFADPVTAFANIGRALRPGGRVAFLVLQSMDRNDLGRIFAAMRPHLDPPGGPEESPRPEEFPRPGGPAGPEKSRGSEDSGGSAGAEGPGPDSLAAPARVRQLFDAAGFAEVACTPVEAPQVWGRDTEDAAAFLEAWGPVRHWLGQVDAAAGARARLALAEALAPFERDGAVLLRGAGLLITATRP</sequence>
<dbReference type="Gene3D" id="3.40.50.150">
    <property type="entry name" value="Vaccinia Virus protein VP39"/>
    <property type="match status" value="1"/>
</dbReference>
<keyword evidence="4" id="KW-1185">Reference proteome</keyword>
<dbReference type="GO" id="GO:0032259">
    <property type="term" value="P:methylation"/>
    <property type="evidence" value="ECO:0007669"/>
    <property type="project" value="UniProtKB-KW"/>
</dbReference>
<evidence type="ECO:0000256" key="1">
    <source>
        <dbReference type="SAM" id="MobiDB-lite"/>
    </source>
</evidence>
<comment type="caution">
    <text evidence="3">The sequence shown here is derived from an EMBL/GenBank/DDBJ whole genome shotgun (WGS) entry which is preliminary data.</text>
</comment>
<evidence type="ECO:0000259" key="2">
    <source>
        <dbReference type="Pfam" id="PF13649"/>
    </source>
</evidence>
<dbReference type="InterPro" id="IPR029063">
    <property type="entry name" value="SAM-dependent_MTases_sf"/>
</dbReference>
<gene>
    <name evidence="3" type="ORF">ACFO60_38385</name>
</gene>
<name>A0ABV9CWA9_9ACTN</name>
<dbReference type="PANTHER" id="PTHR43591">
    <property type="entry name" value="METHYLTRANSFERASE"/>
    <property type="match status" value="1"/>
</dbReference>
<keyword evidence="3" id="KW-0489">Methyltransferase</keyword>
<dbReference type="SUPFAM" id="SSF53335">
    <property type="entry name" value="S-adenosyl-L-methionine-dependent methyltransferases"/>
    <property type="match status" value="1"/>
</dbReference>
<reference evidence="4" key="1">
    <citation type="journal article" date="2019" name="Int. J. Syst. Evol. Microbiol.">
        <title>The Global Catalogue of Microorganisms (GCM) 10K type strain sequencing project: providing services to taxonomists for standard genome sequencing and annotation.</title>
        <authorList>
            <consortium name="The Broad Institute Genomics Platform"/>
            <consortium name="The Broad Institute Genome Sequencing Center for Infectious Disease"/>
            <person name="Wu L."/>
            <person name="Ma J."/>
        </authorList>
    </citation>
    <scope>NUCLEOTIDE SEQUENCE [LARGE SCALE GENOMIC DNA]</scope>
    <source>
        <strain evidence="4">CGMCC 4.7132</strain>
    </source>
</reference>
<dbReference type="InterPro" id="IPR041698">
    <property type="entry name" value="Methyltransf_25"/>
</dbReference>
<evidence type="ECO:0000313" key="4">
    <source>
        <dbReference type="Proteomes" id="UP001596004"/>
    </source>
</evidence>
<dbReference type="EMBL" id="JBHSFP010000052">
    <property type="protein sequence ID" value="MFC4536672.1"/>
    <property type="molecule type" value="Genomic_DNA"/>
</dbReference>
<organism evidence="3 4">
    <name type="scientific">Sphaerisporangium dianthi</name>
    <dbReference type="NCBI Taxonomy" id="1436120"/>
    <lineage>
        <taxon>Bacteria</taxon>
        <taxon>Bacillati</taxon>
        <taxon>Actinomycetota</taxon>
        <taxon>Actinomycetes</taxon>
        <taxon>Streptosporangiales</taxon>
        <taxon>Streptosporangiaceae</taxon>
        <taxon>Sphaerisporangium</taxon>
    </lineage>
</organism>
<feature type="region of interest" description="Disordered" evidence="1">
    <location>
        <begin position="168"/>
        <end position="220"/>
    </location>
</feature>
<dbReference type="RefSeq" id="WP_380851564.1">
    <property type="nucleotide sequence ID" value="NZ_JBHSFP010000052.1"/>
</dbReference>
<dbReference type="EC" id="2.1.1.-" evidence="3"/>
<evidence type="ECO:0000313" key="3">
    <source>
        <dbReference type="EMBL" id="MFC4536672.1"/>
    </source>
</evidence>
<keyword evidence="3" id="KW-0808">Transferase</keyword>
<feature type="domain" description="Methyltransferase" evidence="2">
    <location>
        <begin position="51"/>
        <end position="146"/>
    </location>
</feature>
<dbReference type="GO" id="GO:0008168">
    <property type="term" value="F:methyltransferase activity"/>
    <property type="evidence" value="ECO:0007669"/>
    <property type="project" value="UniProtKB-KW"/>
</dbReference>
<accession>A0ABV9CWA9</accession>